<dbReference type="Pfam" id="PF07811">
    <property type="entry name" value="TadE"/>
    <property type="match status" value="1"/>
</dbReference>
<evidence type="ECO:0000259" key="3">
    <source>
        <dbReference type="Pfam" id="PF07811"/>
    </source>
</evidence>
<feature type="region of interest" description="Disordered" evidence="1">
    <location>
        <begin position="207"/>
        <end position="251"/>
    </location>
</feature>
<dbReference type="EMBL" id="BAAAPH010000018">
    <property type="protein sequence ID" value="GAA1589466.1"/>
    <property type="molecule type" value="Genomic_DNA"/>
</dbReference>
<comment type="caution">
    <text evidence="4">The sequence shown here is derived from an EMBL/GenBank/DDBJ whole genome shotgun (WGS) entry which is preliminary data.</text>
</comment>
<dbReference type="InterPro" id="IPR049790">
    <property type="entry name" value="Rv3655c/TadE"/>
</dbReference>
<feature type="compositionally biased region" description="Pro residues" evidence="1">
    <location>
        <begin position="1"/>
        <end position="19"/>
    </location>
</feature>
<dbReference type="Proteomes" id="UP001501705">
    <property type="component" value="Unassembled WGS sequence"/>
</dbReference>
<dbReference type="NCBIfam" id="NF041390">
    <property type="entry name" value="TadE_Rv3655c"/>
    <property type="match status" value="1"/>
</dbReference>
<keyword evidence="2" id="KW-1133">Transmembrane helix</keyword>
<reference evidence="5" key="1">
    <citation type="journal article" date="2019" name="Int. J. Syst. Evol. Microbiol.">
        <title>The Global Catalogue of Microorganisms (GCM) 10K type strain sequencing project: providing services to taxonomists for standard genome sequencing and annotation.</title>
        <authorList>
            <consortium name="The Broad Institute Genomics Platform"/>
            <consortium name="The Broad Institute Genome Sequencing Center for Infectious Disease"/>
            <person name="Wu L."/>
            <person name="Ma J."/>
        </authorList>
    </citation>
    <scope>NUCLEOTIDE SEQUENCE [LARGE SCALE GENOMIC DNA]</scope>
    <source>
        <strain evidence="5">JCM 15572</strain>
    </source>
</reference>
<organism evidence="4 5">
    <name type="scientific">Kribbella hippodromi</name>
    <dbReference type="NCBI Taxonomy" id="434347"/>
    <lineage>
        <taxon>Bacteria</taxon>
        <taxon>Bacillati</taxon>
        <taxon>Actinomycetota</taxon>
        <taxon>Actinomycetes</taxon>
        <taxon>Propionibacteriales</taxon>
        <taxon>Kribbellaceae</taxon>
        <taxon>Kribbella</taxon>
    </lineage>
</organism>
<evidence type="ECO:0000313" key="5">
    <source>
        <dbReference type="Proteomes" id="UP001501705"/>
    </source>
</evidence>
<evidence type="ECO:0000313" key="4">
    <source>
        <dbReference type="EMBL" id="GAA1589466.1"/>
    </source>
</evidence>
<keyword evidence="2" id="KW-0472">Membrane</keyword>
<proteinExistence type="predicted"/>
<protein>
    <recommendedName>
        <fullName evidence="3">TadE-like domain-containing protein</fullName>
    </recommendedName>
</protein>
<evidence type="ECO:0000256" key="1">
    <source>
        <dbReference type="SAM" id="MobiDB-lite"/>
    </source>
</evidence>
<sequence length="366" mass="37843">MPARFPPTTNPPTTNPPRTTPTTDPIHNPAPAHVPTPLANPAPAHALASAEAPAPVHACGHADVLTAAHLPAPEETSLPAHDLVSASAPVPLNAPADAHIAATYVLADTPKPAEVQTASYVPKDVPLPVPVPGDVPVHALLLADARADDAPTPAYVVSGAELTDVPGAADRLNACVDIANRACVDDGGFGQQDDRCPQQHQRVRQQLCSTGVGRVRPDSRSRSRSRGRSGNGSCGRDVSRGRLSHCGSTDRGERGAVTAEFAIVLPMLLSLLLLGVWAIGLVVLNLQCIDAARDVARAVARGESPEEAQAIGQRAIPGGAVVVTRDGSDVRVTVSAVPSRTPPLLGRLFAPRLTATAVVQAEPETQ</sequence>
<keyword evidence="2" id="KW-0812">Transmembrane</keyword>
<accession>A0ABP4PRU7</accession>
<feature type="transmembrane region" description="Helical" evidence="2">
    <location>
        <begin position="261"/>
        <end position="284"/>
    </location>
</feature>
<feature type="domain" description="TadE-like" evidence="3">
    <location>
        <begin position="255"/>
        <end position="297"/>
    </location>
</feature>
<gene>
    <name evidence="4" type="ORF">GCM10009804_52120</name>
</gene>
<name>A0ABP4PRU7_9ACTN</name>
<keyword evidence="5" id="KW-1185">Reference proteome</keyword>
<feature type="region of interest" description="Disordered" evidence="1">
    <location>
        <begin position="1"/>
        <end position="49"/>
    </location>
</feature>
<evidence type="ECO:0000256" key="2">
    <source>
        <dbReference type="SAM" id="Phobius"/>
    </source>
</evidence>
<dbReference type="InterPro" id="IPR012495">
    <property type="entry name" value="TadE-like_dom"/>
</dbReference>